<organism evidence="2 3">
    <name type="scientific">Pararobbsia silviterrae</name>
    <dbReference type="NCBI Taxonomy" id="1792498"/>
    <lineage>
        <taxon>Bacteria</taxon>
        <taxon>Pseudomonadati</taxon>
        <taxon>Pseudomonadota</taxon>
        <taxon>Betaproteobacteria</taxon>
        <taxon>Burkholderiales</taxon>
        <taxon>Burkholderiaceae</taxon>
        <taxon>Pararobbsia</taxon>
    </lineage>
</organism>
<proteinExistence type="predicted"/>
<evidence type="ECO:0000313" key="3">
    <source>
        <dbReference type="Proteomes" id="UP000270342"/>
    </source>
</evidence>
<evidence type="ECO:0000313" key="2">
    <source>
        <dbReference type="EMBL" id="RKP59192.1"/>
    </source>
</evidence>
<feature type="chain" id="PRO_5019825260" evidence="1">
    <location>
        <begin position="19"/>
        <end position="266"/>
    </location>
</feature>
<gene>
    <name evidence="2" type="ORF">D7S86_04660</name>
</gene>
<keyword evidence="3" id="KW-1185">Reference proteome</keyword>
<name>A0A494Y913_9BURK</name>
<sequence length="266" mass="26576">MLVLALAAGVMAPGFANAELMSPFTASVAEPMLQPVGDEVLAAQTGKAVGVSTISGFVLNLLSQWQLPNGESVSATGTLAVSKTATGYTAKTGATAIVNELVSQTNQAVNTYVSGLLNNGANGATTTGGENVQVNGVSQVTQVAGNNNVGSNTATIDFSPTSAASQILNGQTSANASGANGLAASIAFNSTGAVLKLTTPAGVATQQVTANATQSANIAQLMKIAGNNQAVMNQLQLHLQTSALTANQLRLMGVQAALANMTSLKK</sequence>
<comment type="caution">
    <text evidence="2">The sequence shown here is derived from an EMBL/GenBank/DDBJ whole genome shotgun (WGS) entry which is preliminary data.</text>
</comment>
<keyword evidence="1" id="KW-0732">Signal</keyword>
<protein>
    <submittedName>
        <fullName evidence="2">Peptidase C39</fullName>
    </submittedName>
</protein>
<reference evidence="2 3" key="1">
    <citation type="submission" date="2018-10" db="EMBL/GenBank/DDBJ databases">
        <title>Robbsia sp. DHC34, isolated from soil.</title>
        <authorList>
            <person name="Gao Z.-H."/>
            <person name="Qiu L.-H."/>
        </authorList>
    </citation>
    <scope>NUCLEOTIDE SEQUENCE [LARGE SCALE GENOMIC DNA]</scope>
    <source>
        <strain evidence="2 3">DHC34</strain>
    </source>
</reference>
<evidence type="ECO:0000256" key="1">
    <source>
        <dbReference type="SAM" id="SignalP"/>
    </source>
</evidence>
<dbReference type="Proteomes" id="UP000270342">
    <property type="component" value="Unassembled WGS sequence"/>
</dbReference>
<accession>A0A494Y913</accession>
<dbReference type="AlphaFoldDB" id="A0A494Y913"/>
<dbReference type="EMBL" id="RBZU01000001">
    <property type="protein sequence ID" value="RKP59192.1"/>
    <property type="molecule type" value="Genomic_DNA"/>
</dbReference>
<feature type="signal peptide" evidence="1">
    <location>
        <begin position="1"/>
        <end position="18"/>
    </location>
</feature>